<comment type="caution">
    <text evidence="5">The sequence shown here is derived from an EMBL/GenBank/DDBJ whole genome shotgun (WGS) entry which is preliminary data.</text>
</comment>
<dbReference type="InterPro" id="IPR036388">
    <property type="entry name" value="WH-like_DNA-bd_sf"/>
</dbReference>
<dbReference type="RefSeq" id="WP_344008029.1">
    <property type="nucleotide sequence ID" value="NZ_BAAAMY010000006.1"/>
</dbReference>
<keyword evidence="6" id="KW-1185">Reference proteome</keyword>
<keyword evidence="2" id="KW-0238">DNA-binding</keyword>
<name>A0ABN2PLI3_9ACTN</name>
<dbReference type="PANTHER" id="PTHR33164">
    <property type="entry name" value="TRANSCRIPTIONAL REGULATOR, MARR FAMILY"/>
    <property type="match status" value="1"/>
</dbReference>
<evidence type="ECO:0000313" key="5">
    <source>
        <dbReference type="EMBL" id="GAA1923649.1"/>
    </source>
</evidence>
<evidence type="ECO:0000256" key="2">
    <source>
        <dbReference type="ARBA" id="ARBA00023125"/>
    </source>
</evidence>
<dbReference type="PANTHER" id="PTHR33164:SF106">
    <property type="entry name" value="TRANSCRIPTIONAL REGULATORY PROTEIN"/>
    <property type="match status" value="1"/>
</dbReference>
<dbReference type="PROSITE" id="PS01117">
    <property type="entry name" value="HTH_MARR_1"/>
    <property type="match status" value="1"/>
</dbReference>
<protein>
    <submittedName>
        <fullName evidence="5">MarR family transcriptional regulator</fullName>
    </submittedName>
</protein>
<dbReference type="SUPFAM" id="SSF46785">
    <property type="entry name" value="Winged helix' DNA-binding domain"/>
    <property type="match status" value="1"/>
</dbReference>
<dbReference type="InterPro" id="IPR039422">
    <property type="entry name" value="MarR/SlyA-like"/>
</dbReference>
<proteinExistence type="predicted"/>
<sequence>MDEELALGIALRGVIAAGAEVRQEVAKRMSLSEHELVTLEHLADVPRGPGELARLLGVSPAAATGIVDRLAERGHVERGHHAGDRRRVEVRLTPGGREAVYAQLMPMFAALREAHSGFDATERAVLRRYLHAAGEALHSSGLTRSAPPPGSTGRER</sequence>
<dbReference type="Pfam" id="PF12802">
    <property type="entry name" value="MarR_2"/>
    <property type="match status" value="1"/>
</dbReference>
<keyword evidence="3" id="KW-0804">Transcription</keyword>
<dbReference type="InterPro" id="IPR000835">
    <property type="entry name" value="HTH_MarR-typ"/>
</dbReference>
<feature type="domain" description="HTH marR-type" evidence="4">
    <location>
        <begin position="1"/>
        <end position="135"/>
    </location>
</feature>
<dbReference type="SMART" id="SM00347">
    <property type="entry name" value="HTH_MARR"/>
    <property type="match status" value="1"/>
</dbReference>
<dbReference type="Gene3D" id="1.10.10.10">
    <property type="entry name" value="Winged helix-like DNA-binding domain superfamily/Winged helix DNA-binding domain"/>
    <property type="match status" value="1"/>
</dbReference>
<reference evidence="5 6" key="1">
    <citation type="journal article" date="2019" name="Int. J. Syst. Evol. Microbiol.">
        <title>The Global Catalogue of Microorganisms (GCM) 10K type strain sequencing project: providing services to taxonomists for standard genome sequencing and annotation.</title>
        <authorList>
            <consortium name="The Broad Institute Genomics Platform"/>
            <consortium name="The Broad Institute Genome Sequencing Center for Infectious Disease"/>
            <person name="Wu L."/>
            <person name="Ma J."/>
        </authorList>
    </citation>
    <scope>NUCLEOTIDE SEQUENCE [LARGE SCALE GENOMIC DNA]</scope>
    <source>
        <strain evidence="5 6">JCM 14046</strain>
    </source>
</reference>
<dbReference type="PROSITE" id="PS50995">
    <property type="entry name" value="HTH_MARR_2"/>
    <property type="match status" value="1"/>
</dbReference>
<accession>A0ABN2PLI3</accession>
<gene>
    <name evidence="5" type="ORF">GCM10009737_26620</name>
</gene>
<keyword evidence="1" id="KW-0805">Transcription regulation</keyword>
<evidence type="ECO:0000259" key="4">
    <source>
        <dbReference type="PROSITE" id="PS50995"/>
    </source>
</evidence>
<dbReference type="InterPro" id="IPR036390">
    <property type="entry name" value="WH_DNA-bd_sf"/>
</dbReference>
<dbReference type="EMBL" id="BAAAMY010000006">
    <property type="protein sequence ID" value="GAA1923649.1"/>
    <property type="molecule type" value="Genomic_DNA"/>
</dbReference>
<dbReference type="PRINTS" id="PR00598">
    <property type="entry name" value="HTHMARR"/>
</dbReference>
<evidence type="ECO:0000313" key="6">
    <source>
        <dbReference type="Proteomes" id="UP001501612"/>
    </source>
</evidence>
<evidence type="ECO:0000256" key="3">
    <source>
        <dbReference type="ARBA" id="ARBA00023163"/>
    </source>
</evidence>
<organism evidence="5 6">
    <name type="scientific">Nocardioides lentus</name>
    <dbReference type="NCBI Taxonomy" id="338077"/>
    <lineage>
        <taxon>Bacteria</taxon>
        <taxon>Bacillati</taxon>
        <taxon>Actinomycetota</taxon>
        <taxon>Actinomycetes</taxon>
        <taxon>Propionibacteriales</taxon>
        <taxon>Nocardioidaceae</taxon>
        <taxon>Nocardioides</taxon>
    </lineage>
</organism>
<evidence type="ECO:0000256" key="1">
    <source>
        <dbReference type="ARBA" id="ARBA00023015"/>
    </source>
</evidence>
<dbReference type="Proteomes" id="UP001501612">
    <property type="component" value="Unassembled WGS sequence"/>
</dbReference>
<dbReference type="InterPro" id="IPR023187">
    <property type="entry name" value="Tscrpt_reg_MarR-type_CS"/>
</dbReference>